<sequence>MPKRNDKPIFPSRHSLSGSARKRLKHDNFKSPVRVQTDSSKPTESKENLTKEVENLQQSAEELQAEIASLTNEGYCEEELQTHIEKMHEYNELKDTGQMLLGKIALVEGVTTKDLYERFGLNLDD</sequence>
<reference evidence="8" key="1">
    <citation type="submission" date="2022-11" db="UniProtKB">
        <authorList>
            <consortium name="EnsemblMetazoa"/>
        </authorList>
    </citation>
    <scope>IDENTIFICATION</scope>
</reference>
<organism evidence="8 9">
    <name type="scientific">Patiria miniata</name>
    <name type="common">Bat star</name>
    <name type="synonym">Asterina miniata</name>
    <dbReference type="NCBI Taxonomy" id="46514"/>
    <lineage>
        <taxon>Eukaryota</taxon>
        <taxon>Metazoa</taxon>
        <taxon>Echinodermata</taxon>
        <taxon>Eleutherozoa</taxon>
        <taxon>Asterozoa</taxon>
        <taxon>Asteroidea</taxon>
        <taxon>Valvatacea</taxon>
        <taxon>Valvatida</taxon>
        <taxon>Asterinidae</taxon>
        <taxon>Patiria</taxon>
    </lineage>
</organism>
<dbReference type="Proteomes" id="UP000887568">
    <property type="component" value="Unplaced"/>
</dbReference>
<keyword evidence="9" id="KW-1185">Reference proteome</keyword>
<dbReference type="AlphaFoldDB" id="A0A913Z453"/>
<evidence type="ECO:0000256" key="5">
    <source>
        <dbReference type="ARBA" id="ARBA00030081"/>
    </source>
</evidence>
<evidence type="ECO:0000313" key="9">
    <source>
        <dbReference type="Proteomes" id="UP000887568"/>
    </source>
</evidence>
<dbReference type="EnsemblMetazoa" id="XM_038190641.1">
    <property type="protein sequence ID" value="XP_038046569.1"/>
    <property type="gene ID" value="LOC119720794"/>
</dbReference>
<dbReference type="GO" id="GO:0034974">
    <property type="term" value="C:Swi5-Swi2 complex"/>
    <property type="evidence" value="ECO:0007669"/>
    <property type="project" value="TreeGrafter"/>
</dbReference>
<dbReference type="GeneID" id="119720794"/>
<comment type="similarity">
    <text evidence="1">Belongs to the SWI5/SAE3 family.</text>
</comment>
<dbReference type="RefSeq" id="XP_038046569.1">
    <property type="nucleotide sequence ID" value="XM_038190641.1"/>
</dbReference>
<dbReference type="OMA" id="VSSNCHA"/>
<dbReference type="FunFam" id="1.20.5.170:FF:000056">
    <property type="entry name" value="DNA repair protein SWI5 homolog"/>
    <property type="match status" value="1"/>
</dbReference>
<keyword evidence="4" id="KW-0234">DNA repair</keyword>
<evidence type="ECO:0000256" key="2">
    <source>
        <dbReference type="ARBA" id="ARBA00019825"/>
    </source>
</evidence>
<proteinExistence type="inferred from homology"/>
<dbReference type="Pfam" id="PF07061">
    <property type="entry name" value="Swi5"/>
    <property type="match status" value="1"/>
</dbReference>
<evidence type="ECO:0000313" key="8">
    <source>
        <dbReference type="EnsemblMetazoa" id="XP_038046569.1"/>
    </source>
</evidence>
<dbReference type="PANTHER" id="PTHR28529">
    <property type="entry name" value="DNA REPAIR PROTEIN SWI5 HOMOLOG"/>
    <property type="match status" value="1"/>
</dbReference>
<name>A0A913Z453_PATMI</name>
<dbReference type="InterPro" id="IPR010760">
    <property type="entry name" value="DNA-repair_Swi5"/>
</dbReference>
<dbReference type="PANTHER" id="PTHR28529:SF2">
    <property type="entry name" value="DNA REPAIR PROTEIN SWI5 HOMOLOG"/>
    <property type="match status" value="1"/>
</dbReference>
<evidence type="ECO:0000256" key="3">
    <source>
        <dbReference type="ARBA" id="ARBA00022763"/>
    </source>
</evidence>
<dbReference type="GO" id="GO:0000724">
    <property type="term" value="P:double-strand break repair via homologous recombination"/>
    <property type="evidence" value="ECO:0007669"/>
    <property type="project" value="TreeGrafter"/>
</dbReference>
<dbReference type="OrthoDB" id="255837at2759"/>
<dbReference type="GO" id="GO:0032798">
    <property type="term" value="C:Swi5-Sfr1 complex"/>
    <property type="evidence" value="ECO:0007669"/>
    <property type="project" value="UniProtKB-ARBA"/>
</dbReference>
<evidence type="ECO:0000256" key="6">
    <source>
        <dbReference type="ARBA" id="ARBA00059338"/>
    </source>
</evidence>
<feature type="region of interest" description="Disordered" evidence="7">
    <location>
        <begin position="1"/>
        <end position="52"/>
    </location>
</feature>
<evidence type="ECO:0000256" key="7">
    <source>
        <dbReference type="SAM" id="MobiDB-lite"/>
    </source>
</evidence>
<evidence type="ECO:0000256" key="4">
    <source>
        <dbReference type="ARBA" id="ARBA00023204"/>
    </source>
</evidence>
<protein>
    <recommendedName>
        <fullName evidence="2">DNA repair protein SWI5 homolog</fullName>
    </recommendedName>
    <alternativeName>
        <fullName evidence="5">Protein SAE3 homolog</fullName>
    </alternativeName>
</protein>
<feature type="compositionally biased region" description="Basic and acidic residues" evidence="7">
    <location>
        <begin position="41"/>
        <end position="52"/>
    </location>
</feature>
<accession>A0A913Z453</accession>
<comment type="function">
    <text evidence="6">Component of the SWI5-SFR1 complex, a complex required for double-strand break repair via homologous recombination.</text>
</comment>
<keyword evidence="3" id="KW-0227">DNA damage</keyword>
<dbReference type="Gene3D" id="1.20.5.170">
    <property type="match status" value="1"/>
</dbReference>
<evidence type="ECO:0000256" key="1">
    <source>
        <dbReference type="ARBA" id="ARBA00008060"/>
    </source>
</evidence>